<feature type="domain" description="C2H2-type" evidence="6">
    <location>
        <begin position="157"/>
        <end position="180"/>
    </location>
</feature>
<dbReference type="GO" id="GO:0008270">
    <property type="term" value="F:zinc ion binding"/>
    <property type="evidence" value="ECO:0007669"/>
    <property type="project" value="UniProtKB-KW"/>
</dbReference>
<sequence length="261" mass="30375">CDQCERTFPTKKQRTKHQYHHKTTECPICGKEIKRKYLKSHIAAHEDAFRCEICMTSYSRIHELRRHKAAKHFIHDTFACAECNRSFPNGKMLIAHRQKMHRTKCTLCDQMIGRTFASKKQRNDHRYHHTQTQCPICAKQIKRKYLASHVAAHEGTFCCEICMRTYSTRNHLRRHNAVKHYIRTTFPCALCKCSFPNASALIIHRQKMHRIQKCSGCNKMIGPAKMKDCLAAHEGAHRCGMCGRTFASKKGLKRHTQKAIP</sequence>
<dbReference type="SMART" id="SM00355">
    <property type="entry name" value="ZnF_C2H2"/>
    <property type="match status" value="9"/>
</dbReference>
<dbReference type="PhylomeDB" id="Q5TQE8"/>
<reference evidence="7" key="2">
    <citation type="submission" date="2002-03" db="EMBL/GenBank/DDBJ databases">
        <authorList>
            <consortium name="The Anopheles Genome Sequencing Consortium"/>
        </authorList>
    </citation>
    <scope>NUCLEOTIDE SEQUENCE</scope>
    <source>
        <strain evidence="7">PEST</strain>
    </source>
</reference>
<evidence type="ECO:0000256" key="4">
    <source>
        <dbReference type="ARBA" id="ARBA00022833"/>
    </source>
</evidence>
<feature type="domain" description="C2H2-type" evidence="6">
    <location>
        <begin position="78"/>
        <end position="106"/>
    </location>
</feature>
<accession>Q5TQE8</accession>
<organism evidence="7">
    <name type="scientific">Anopheles gambiae</name>
    <name type="common">African malaria mosquito</name>
    <dbReference type="NCBI Taxonomy" id="7165"/>
    <lineage>
        <taxon>Eukaryota</taxon>
        <taxon>Metazoa</taxon>
        <taxon>Ecdysozoa</taxon>
        <taxon>Arthropoda</taxon>
        <taxon>Hexapoda</taxon>
        <taxon>Insecta</taxon>
        <taxon>Pterygota</taxon>
        <taxon>Neoptera</taxon>
        <taxon>Endopterygota</taxon>
        <taxon>Diptera</taxon>
        <taxon>Nematocera</taxon>
        <taxon>Culicoidea</taxon>
        <taxon>Culicidae</taxon>
        <taxon>Anophelinae</taxon>
        <taxon>Anopheles</taxon>
    </lineage>
</organism>
<dbReference type="SUPFAM" id="SSF57667">
    <property type="entry name" value="beta-beta-alpha zinc fingers"/>
    <property type="match status" value="2"/>
</dbReference>
<reference evidence="7" key="3">
    <citation type="journal article" date="2004" name="Trends Parasitol.">
        <title>The Anopheles gambiae genome: an update.</title>
        <authorList>
            <person name="Mongin E."/>
            <person name="Louis C."/>
            <person name="Holt R.A."/>
            <person name="Birney E."/>
            <person name="Collins F.H."/>
        </authorList>
    </citation>
    <scope>NUCLEOTIDE SEQUENCE</scope>
    <source>
        <strain evidence="7">PEST</strain>
    </source>
</reference>
<dbReference type="Pfam" id="PF13912">
    <property type="entry name" value="zf-C2H2_6"/>
    <property type="match status" value="2"/>
</dbReference>
<feature type="non-terminal residue" evidence="7">
    <location>
        <position position="1"/>
    </location>
</feature>
<evidence type="ECO:0000256" key="5">
    <source>
        <dbReference type="PROSITE-ProRule" id="PRU00042"/>
    </source>
</evidence>
<dbReference type="InterPro" id="IPR013087">
    <property type="entry name" value="Znf_C2H2_type"/>
</dbReference>
<dbReference type="Gene3D" id="3.30.160.60">
    <property type="entry name" value="Classic Zinc Finger"/>
    <property type="match status" value="3"/>
</dbReference>
<comment type="caution">
    <text evidence="7">The sequence shown here is derived from an EMBL/GenBank/DDBJ whole genome shotgun (WGS) entry which is preliminary data.</text>
</comment>
<evidence type="ECO:0000313" key="7">
    <source>
        <dbReference type="EMBL" id="EAL39614.3"/>
    </source>
</evidence>
<feature type="domain" description="C2H2-type" evidence="6">
    <location>
        <begin position="237"/>
        <end position="261"/>
    </location>
</feature>
<dbReference type="Pfam" id="PF00096">
    <property type="entry name" value="zf-C2H2"/>
    <property type="match status" value="1"/>
</dbReference>
<reference evidence="7" key="1">
    <citation type="journal article" date="2002" name="Science">
        <title>The genome sequence of the malaria mosquito Anopheles gambiae.</title>
        <authorList>
            <person name="Holt R.A."/>
            <person name="Subramanian G.M."/>
            <person name="Halpern A."/>
            <person name="Sutton G.G."/>
            <person name="Charlab R."/>
            <person name="Nusskern D.R."/>
            <person name="Wincker P."/>
            <person name="Clark A.G."/>
            <person name="Ribeiro J.M."/>
            <person name="Wides R."/>
            <person name="Salzberg S.L."/>
            <person name="Loftus B."/>
            <person name="Yandell M."/>
            <person name="Majoros W.H."/>
            <person name="Rusch D.B."/>
            <person name="Lai Z."/>
            <person name="Kraft C.L."/>
            <person name="Abril J.F."/>
            <person name="Anthouard V."/>
            <person name="Arensburger P."/>
            <person name="Atkinson P.W."/>
            <person name="Baden H."/>
            <person name="de Berardinis V."/>
            <person name="Baldwin D."/>
            <person name="Benes V."/>
            <person name="Biedler J."/>
            <person name="Blass C."/>
            <person name="Bolanos R."/>
            <person name="Boscus D."/>
            <person name="Barnstead M."/>
            <person name="Cai S."/>
            <person name="Center A."/>
            <person name="Chaturverdi K."/>
            <person name="Christophides G.K."/>
            <person name="Chrystal M.A."/>
            <person name="Clamp M."/>
            <person name="Cravchik A."/>
            <person name="Curwen V."/>
            <person name="Dana A."/>
            <person name="Delcher A."/>
            <person name="Dew I."/>
            <person name="Evans C.A."/>
            <person name="Flanigan M."/>
            <person name="Grundschober-Freimoser A."/>
            <person name="Friedli L."/>
            <person name="Gu Z."/>
            <person name="Guan P."/>
            <person name="Guigo R."/>
            <person name="Hillenmeyer M.E."/>
            <person name="Hladun S.L."/>
            <person name="Hogan J.R."/>
            <person name="Hong Y.S."/>
            <person name="Hoover J."/>
            <person name="Jaillon O."/>
            <person name="Ke Z."/>
            <person name="Kodira C."/>
            <person name="Kokoza E."/>
            <person name="Koutsos A."/>
            <person name="Letunic I."/>
            <person name="Levitsky A."/>
            <person name="Liang Y."/>
            <person name="Lin J.J."/>
            <person name="Lobo N.F."/>
            <person name="Lopez J.R."/>
            <person name="Malek J.A."/>
            <person name="McIntosh T.C."/>
            <person name="Meister S."/>
            <person name="Miller J."/>
            <person name="Mobarry C."/>
            <person name="Mongin E."/>
            <person name="Murphy S.D."/>
            <person name="O'Brochta D.A."/>
            <person name="Pfannkoch C."/>
            <person name="Qi R."/>
            <person name="Regier M.A."/>
            <person name="Remington K."/>
            <person name="Shao H."/>
            <person name="Sharakhova M.V."/>
            <person name="Sitter C.D."/>
            <person name="Shetty J."/>
            <person name="Smith T.J."/>
            <person name="Strong R."/>
            <person name="Sun J."/>
            <person name="Thomasova D."/>
            <person name="Ton L.Q."/>
            <person name="Topalis P."/>
            <person name="Tu Z."/>
            <person name="Unger M.F."/>
            <person name="Walenz B."/>
            <person name="Wang A."/>
            <person name="Wang J."/>
            <person name="Wang M."/>
            <person name="Wang X."/>
            <person name="Woodford K.J."/>
            <person name="Wortman J.R."/>
            <person name="Wu M."/>
            <person name="Yao A."/>
            <person name="Zdobnov E.M."/>
            <person name="Zhang H."/>
            <person name="Zhao Q."/>
            <person name="Zhao S."/>
            <person name="Zhu S.C."/>
            <person name="Zhimulev I."/>
            <person name="Coluzzi M."/>
            <person name="della Torre A."/>
            <person name="Roth C.W."/>
            <person name="Louis C."/>
            <person name="Kalush F."/>
            <person name="Mural R.J."/>
            <person name="Myers E.W."/>
            <person name="Adams M.D."/>
            <person name="Smith H.O."/>
            <person name="Broder S."/>
            <person name="Gardner M.J."/>
            <person name="Fraser C.M."/>
            <person name="Birney E."/>
            <person name="Bork P."/>
            <person name="Brey P.T."/>
            <person name="Venter J.C."/>
            <person name="Weissenbach J."/>
            <person name="Kafatos F.C."/>
            <person name="Collins F.H."/>
            <person name="Hoffman S.L."/>
        </authorList>
    </citation>
    <scope>NUCLEOTIDE SEQUENCE [LARGE SCALE GENOMIC DNA]</scope>
    <source>
        <strain evidence="7">PEST</strain>
    </source>
</reference>
<feature type="domain" description="C2H2-type" evidence="6">
    <location>
        <begin position="1"/>
        <end position="21"/>
    </location>
</feature>
<dbReference type="InterPro" id="IPR036236">
    <property type="entry name" value="Znf_C2H2_sf"/>
</dbReference>
<dbReference type="VEuPathDB" id="VectorBase:AGAMI1_000437"/>
<feature type="non-terminal residue" evidence="7">
    <location>
        <position position="261"/>
    </location>
</feature>
<dbReference type="PANTHER" id="PTHR24408:SF58">
    <property type="entry name" value="TRANSCRIPTION FACTOR (TFIIIA), PUTATIVE (AFU_ORTHOLOGUE AFUA_1G05150)-RELATED"/>
    <property type="match status" value="1"/>
</dbReference>
<proteinExistence type="predicted"/>
<keyword evidence="4" id="KW-0862">Zinc</keyword>
<protein>
    <submittedName>
        <fullName evidence="7">AGAP008235-PA</fullName>
    </submittedName>
</protein>
<reference evidence="7" key="5">
    <citation type="submission" date="2011-05" db="EMBL/GenBank/DDBJ databases">
        <authorList>
            <consortium name="VectorBase"/>
        </authorList>
    </citation>
    <scope>NUCLEOTIDE SEQUENCE</scope>
    <source>
        <strain evidence="7">PEST</strain>
    </source>
</reference>
<reference evidence="7" key="4">
    <citation type="journal article" date="2007" name="Genome Biol.">
        <title>Update of the Anopheles gambiae PEST genome assembly.</title>
        <authorList>
            <person name="Sharakhova M.V."/>
            <person name="Hammond M.P."/>
            <person name="Lobo N.F."/>
            <person name="Krzywinski J."/>
            <person name="Unger M.F."/>
            <person name="Hillenmeyer M.E."/>
            <person name="Bruggner R.V."/>
            <person name="Birney E."/>
            <person name="Collins F.H."/>
        </authorList>
    </citation>
    <scope>NUCLEOTIDE SEQUENCE</scope>
    <source>
        <strain evidence="7">PEST</strain>
    </source>
</reference>
<dbReference type="HOGENOM" id="CLU_403449_0_0_1"/>
<evidence type="ECO:0000256" key="3">
    <source>
        <dbReference type="ARBA" id="ARBA00022771"/>
    </source>
</evidence>
<dbReference type="eggNOG" id="KOG1721">
    <property type="taxonomic scope" value="Eukaryota"/>
</dbReference>
<evidence type="ECO:0000256" key="2">
    <source>
        <dbReference type="ARBA" id="ARBA00022737"/>
    </source>
</evidence>
<dbReference type="PROSITE" id="PS00028">
    <property type="entry name" value="ZINC_FINGER_C2H2_1"/>
    <property type="match status" value="5"/>
</dbReference>
<feature type="domain" description="C2H2-type" evidence="6">
    <location>
        <begin position="186"/>
        <end position="214"/>
    </location>
</feature>
<keyword evidence="3 5" id="KW-0863">Zinc-finger</keyword>
<gene>
    <name evidence="7" type="ORF">AgaP_AGAP008235</name>
</gene>
<dbReference type="PANTHER" id="PTHR24408">
    <property type="entry name" value="ZINC FINGER PROTEIN"/>
    <property type="match status" value="1"/>
</dbReference>
<evidence type="ECO:0000259" key="6">
    <source>
        <dbReference type="PROSITE" id="PS50157"/>
    </source>
</evidence>
<dbReference type="AlphaFoldDB" id="Q5TQE8"/>
<keyword evidence="2" id="KW-0677">Repeat</keyword>
<dbReference type="VEuPathDB" id="VectorBase:AGAP008235"/>
<dbReference type="EMBL" id="AAAB01008964">
    <property type="protein sequence ID" value="EAL39614.3"/>
    <property type="molecule type" value="Genomic_DNA"/>
</dbReference>
<dbReference type="PROSITE" id="PS50157">
    <property type="entry name" value="ZINC_FINGER_C2H2_2"/>
    <property type="match status" value="5"/>
</dbReference>
<dbReference type="Pfam" id="PF13894">
    <property type="entry name" value="zf-C2H2_4"/>
    <property type="match status" value="1"/>
</dbReference>
<name>Q5TQE8_ANOGA</name>
<keyword evidence="1" id="KW-0479">Metal-binding</keyword>
<evidence type="ECO:0000256" key="1">
    <source>
        <dbReference type="ARBA" id="ARBA00022723"/>
    </source>
</evidence>